<proteinExistence type="predicted"/>
<accession>R7ZYA2</accession>
<dbReference type="RefSeq" id="WP_010852590.1">
    <property type="nucleotide sequence ID" value="NZ_AQHR01000020.1"/>
</dbReference>
<reference evidence="1 2" key="1">
    <citation type="submission" date="2013-02" db="EMBL/GenBank/DDBJ databases">
        <title>A novel strain isolated from Lonar lake, Maharashtra, India.</title>
        <authorList>
            <person name="Singh A."/>
        </authorList>
    </citation>
    <scope>NUCLEOTIDE SEQUENCE [LARGE SCALE GENOMIC DNA]</scope>
    <source>
        <strain evidence="1 2">AK24</strain>
    </source>
</reference>
<evidence type="ECO:0000313" key="1">
    <source>
        <dbReference type="EMBL" id="EON79024.1"/>
    </source>
</evidence>
<keyword evidence="2" id="KW-1185">Reference proteome</keyword>
<name>R7ZYA2_9BACT</name>
<sequence length="260" mass="30977">MKTPSILYKYRDYHNEYNKRILFNFEIFLPSTTMFNDPYEGSIPFVYNPEDLTEENLYIRMRQLAKEENPKWSDTEIEEYCYEAMKKDLLNDPKHLEEQRLENIRKIDATFGILSLTPKYLNYLMWSHYGNSHRGFCIGFDSQDLFNEIGGTIGPVVYQRQIPKMDIFGGPLEFYIKQLSTKSEIWQYEDEYRIVKADGSRETICYDKKIIRKIVLGCKMTQSEKQEIIDFVIKNEINCVISELSLDTESEFKLNELRIY</sequence>
<organism evidence="1 2">
    <name type="scientific">Lunatimonas lonarensis</name>
    <dbReference type="NCBI Taxonomy" id="1232681"/>
    <lineage>
        <taxon>Bacteria</taxon>
        <taxon>Pseudomonadati</taxon>
        <taxon>Bacteroidota</taxon>
        <taxon>Cytophagia</taxon>
        <taxon>Cytophagales</taxon>
        <taxon>Cyclobacteriaceae</taxon>
    </lineage>
</organism>
<dbReference type="STRING" id="1232681.ADIS_0441"/>
<protein>
    <recommendedName>
        <fullName evidence="3">DUF2971 domain-containing protein</fullName>
    </recommendedName>
</protein>
<dbReference type="InterPro" id="IPR021352">
    <property type="entry name" value="DUF2971"/>
</dbReference>
<gene>
    <name evidence="1" type="ORF">ADIS_0441</name>
</gene>
<dbReference type="Proteomes" id="UP000013909">
    <property type="component" value="Unassembled WGS sequence"/>
</dbReference>
<dbReference type="OrthoDB" id="190848at2"/>
<comment type="caution">
    <text evidence="1">The sequence shown here is derived from an EMBL/GenBank/DDBJ whole genome shotgun (WGS) entry which is preliminary data.</text>
</comment>
<dbReference type="PATRIC" id="fig|1288963.3.peg.440"/>
<dbReference type="EMBL" id="AQHR01000020">
    <property type="protein sequence ID" value="EON79024.1"/>
    <property type="molecule type" value="Genomic_DNA"/>
</dbReference>
<dbReference type="AlphaFoldDB" id="R7ZYA2"/>
<evidence type="ECO:0008006" key="3">
    <source>
        <dbReference type="Google" id="ProtNLM"/>
    </source>
</evidence>
<dbReference type="Pfam" id="PF11185">
    <property type="entry name" value="DUF2971"/>
    <property type="match status" value="1"/>
</dbReference>
<evidence type="ECO:0000313" key="2">
    <source>
        <dbReference type="Proteomes" id="UP000013909"/>
    </source>
</evidence>